<feature type="coiled-coil region" evidence="1">
    <location>
        <begin position="743"/>
        <end position="770"/>
    </location>
</feature>
<evidence type="ECO:0000256" key="2">
    <source>
        <dbReference type="SAM" id="MobiDB-lite"/>
    </source>
</evidence>
<feature type="region of interest" description="Disordered" evidence="2">
    <location>
        <begin position="944"/>
        <end position="991"/>
    </location>
</feature>
<name>A0A425D925_APHAT</name>
<reference evidence="3" key="1">
    <citation type="submission" date="2018-07" db="EMBL/GenBank/DDBJ databases">
        <title>Annotation of Aphanomyces astaci genome assembly.</title>
        <authorList>
            <person name="Studholme D.J."/>
        </authorList>
    </citation>
    <scope>NUCLEOTIDE SEQUENCE [LARGE SCALE GENOMIC DNA]</scope>
    <source>
        <strain evidence="3">Pc</strain>
    </source>
</reference>
<dbReference type="Proteomes" id="UP000284702">
    <property type="component" value="Unassembled WGS sequence"/>
</dbReference>
<feature type="compositionally biased region" description="Polar residues" evidence="2">
    <location>
        <begin position="419"/>
        <end position="429"/>
    </location>
</feature>
<keyword evidence="1" id="KW-0175">Coiled coil</keyword>
<feature type="coiled-coil region" evidence="1">
    <location>
        <begin position="673"/>
        <end position="707"/>
    </location>
</feature>
<evidence type="ECO:0000256" key="1">
    <source>
        <dbReference type="SAM" id="Coils"/>
    </source>
</evidence>
<comment type="caution">
    <text evidence="3">The sequence shown here is derived from an EMBL/GenBank/DDBJ whole genome shotgun (WGS) entry which is preliminary data.</text>
</comment>
<dbReference type="AlphaFoldDB" id="A0A425D925"/>
<feature type="coiled-coil region" evidence="1">
    <location>
        <begin position="857"/>
        <end position="884"/>
    </location>
</feature>
<proteinExistence type="predicted"/>
<protein>
    <submittedName>
        <fullName evidence="3">Uncharacterized protein</fullName>
    </submittedName>
</protein>
<dbReference type="EMBL" id="MZMZ02002439">
    <property type="protein sequence ID" value="RQM25807.1"/>
    <property type="molecule type" value="Genomic_DNA"/>
</dbReference>
<dbReference type="VEuPathDB" id="FungiDB:H257_06461"/>
<evidence type="ECO:0000313" key="4">
    <source>
        <dbReference type="Proteomes" id="UP000284702"/>
    </source>
</evidence>
<dbReference type="VEuPathDB" id="FungiDB:H257_06460"/>
<sequence length="991" mass="114037">MYEWVVGDLVGYRLELESSDGPTATGVLRQHDLDLKCSLVRFDNGAKEWLDLSQRRVYLLLSSYDNALASTQAGPPNIPLPLPYSPRKSPRCTWYKEGNHIELYDATGEFQEGAVICSEYDDLAGMLSVANEIRGKFEIAVATQPHKLVLHGFSVLKDIPVDHIVEVYSTTKGGFRRGSILKKAESGRLIPILFEHAASMEWVDLSSQTFKVVCFPDRIRPLSARERERQLSAGATTNGVAHKFVRNNPATLNDGATFRFPPLSEGTQIEVYHREKSLYVKNTVVRSVSNRPYVYELHAVTSGSRSVVDLAAMRCKVLWKDAVDLDLTSLVAHVIEVFVKEEKRVDAGRICGCNNKSRMLHVRFQDGRKEWVALRARKLKIRLHEAAIVQPLAFTPFVRPLHDNQTASSDDARPKPLQRSHSYSQQIQNPPSPHPIRRSFSSSNMMIVRSPVSQLRRMASVHKSYGDNPPRQQLLRTDSMDSIDAYSIDSARTVESLNEGDMIDTPSASLRTLDKERIRQKALQMKMKEKLRLSMCVRIQKLSKKTPPVAQKLSVEILAHLNQHGLTVSAADAGESSYLTEAQIQQRSVGFVLPPKKSPTKHKQGDIWNDLVQYQGLVEAQEAQAKVVQKEVKKSQWSSELEAQIAAKQQRQLEHSVEDGKYFEESMKTLERLNDLEAEKDRRRIERAKAQNLIQEEQRQYKLKKRQDELNARRYWLMRYQLTHTQQQEAKEIARKEAEMKKMAKVLLENAELLDKKKQLKMADRELELKLADDYIRMEERKEALRQKGLEDLSMRIQAKMKYFDDTSKAEMDIKNKEDELRVLRYQADYEAKQMALEAKKKHDAAARNADQQAYLKAQMKLKKERESREKDEYNKQADMWRIERETNEKRERMVQQQRANKNQMQQHWLKQQIEAKEQQLLQADHTNLEVQINQSLLQKVLEMKKGGGGGSSSSNVVVKTRQRSRELHDVERRTDSTKLKDPRLKPASRK</sequence>
<organism evidence="3 4">
    <name type="scientific">Aphanomyces astaci</name>
    <name type="common">Crayfish plague agent</name>
    <dbReference type="NCBI Taxonomy" id="112090"/>
    <lineage>
        <taxon>Eukaryota</taxon>
        <taxon>Sar</taxon>
        <taxon>Stramenopiles</taxon>
        <taxon>Oomycota</taxon>
        <taxon>Saprolegniomycetes</taxon>
        <taxon>Saprolegniales</taxon>
        <taxon>Verrucalvaceae</taxon>
        <taxon>Aphanomyces</taxon>
    </lineage>
</organism>
<feature type="region of interest" description="Disordered" evidence="2">
    <location>
        <begin position="403"/>
        <end position="439"/>
    </location>
</feature>
<gene>
    <name evidence="3" type="ORF">B5M09_001884</name>
</gene>
<evidence type="ECO:0000313" key="3">
    <source>
        <dbReference type="EMBL" id="RQM25807.1"/>
    </source>
</evidence>
<keyword evidence="4" id="KW-1185">Reference proteome</keyword>
<accession>A0A425D925</accession>
<feature type="compositionally biased region" description="Basic and acidic residues" evidence="2">
    <location>
        <begin position="964"/>
        <end position="985"/>
    </location>
</feature>